<dbReference type="PaxDb" id="65489-OBART09G02510.1"/>
<dbReference type="Proteomes" id="UP000026960">
    <property type="component" value="Chromosome 9"/>
</dbReference>
<dbReference type="EnsemblPlants" id="OBART09G02510.1">
    <property type="protein sequence ID" value="OBART09G02510.1"/>
    <property type="gene ID" value="OBART09G02510"/>
</dbReference>
<evidence type="ECO:0000256" key="1">
    <source>
        <dbReference type="SAM" id="MobiDB-lite"/>
    </source>
</evidence>
<reference evidence="2" key="2">
    <citation type="submission" date="2015-03" db="UniProtKB">
        <authorList>
            <consortium name="EnsemblPlants"/>
        </authorList>
    </citation>
    <scope>IDENTIFICATION</scope>
</reference>
<sequence length="391" mass="42210">MSMENGDSRFVRDLVSPTPAPPLLPTQQALRALSSLQIIQGLRVASPERLPQPSSGQRRILPMAPQARRWRADGSTTMSVASLPLNQVRAIGLFLNTFLVSTMRRQEGPLYHNAIVIPTIAPAPGPAPPTTQMLAMENTMPATVEPVTNHKIINHVIMHFMRETPDIQRLHGVVSPVAVHGNGNPLSCIYCGLVFALRSSEIPGFLPPPGFSYPEPMGPPPLLSLLPPARDASRTAAVCSDPHHFAVTMQYMPKQEMADLIWSSEIPSIHILSAAGGQHVGTVPSLTGITGDTTSMVNLMQMPAIHMEQHMLPPTMLNSSASPECITSTAVPSTLNMMPMRDILIDQLSLPPAISSSSASGVLCEYVMPEHEDMVRLTLGQSSTMDLDLSL</sequence>
<dbReference type="Gramene" id="OBART09G02510.1">
    <property type="protein sequence ID" value="OBART09G02510.1"/>
    <property type="gene ID" value="OBART09G02510"/>
</dbReference>
<evidence type="ECO:0000313" key="3">
    <source>
        <dbReference type="Proteomes" id="UP000026960"/>
    </source>
</evidence>
<proteinExistence type="predicted"/>
<feature type="region of interest" description="Disordered" evidence="1">
    <location>
        <begin position="1"/>
        <end position="23"/>
    </location>
</feature>
<reference evidence="2" key="1">
    <citation type="journal article" date="2009" name="Rice">
        <title>De Novo Next Generation Sequencing of Plant Genomes.</title>
        <authorList>
            <person name="Rounsley S."/>
            <person name="Marri P.R."/>
            <person name="Yu Y."/>
            <person name="He R."/>
            <person name="Sisneros N."/>
            <person name="Goicoechea J.L."/>
            <person name="Lee S.J."/>
            <person name="Angelova A."/>
            <person name="Kudrna D."/>
            <person name="Luo M."/>
            <person name="Affourtit J."/>
            <person name="Desany B."/>
            <person name="Knight J."/>
            <person name="Niazi F."/>
            <person name="Egholm M."/>
            <person name="Wing R.A."/>
        </authorList>
    </citation>
    <scope>NUCLEOTIDE SEQUENCE [LARGE SCALE GENOMIC DNA]</scope>
    <source>
        <strain evidence="2">cv. IRGC 105608</strain>
    </source>
</reference>
<organism evidence="2">
    <name type="scientific">Oryza barthii</name>
    <dbReference type="NCBI Taxonomy" id="65489"/>
    <lineage>
        <taxon>Eukaryota</taxon>
        <taxon>Viridiplantae</taxon>
        <taxon>Streptophyta</taxon>
        <taxon>Embryophyta</taxon>
        <taxon>Tracheophyta</taxon>
        <taxon>Spermatophyta</taxon>
        <taxon>Magnoliopsida</taxon>
        <taxon>Liliopsida</taxon>
        <taxon>Poales</taxon>
        <taxon>Poaceae</taxon>
        <taxon>BOP clade</taxon>
        <taxon>Oryzoideae</taxon>
        <taxon>Oryzeae</taxon>
        <taxon>Oryzinae</taxon>
        <taxon>Oryza</taxon>
    </lineage>
</organism>
<protein>
    <submittedName>
        <fullName evidence="2">Uncharacterized protein</fullName>
    </submittedName>
</protein>
<accession>A0A0D3H489</accession>
<dbReference type="eggNOG" id="ENOG502R5MG">
    <property type="taxonomic scope" value="Eukaryota"/>
</dbReference>
<keyword evidence="3" id="KW-1185">Reference proteome</keyword>
<dbReference type="AlphaFoldDB" id="A0A0D3H489"/>
<feature type="compositionally biased region" description="Basic and acidic residues" evidence="1">
    <location>
        <begin position="1"/>
        <end position="12"/>
    </location>
</feature>
<dbReference type="HOGENOM" id="CLU_706715_0_0_1"/>
<name>A0A0D3H489_9ORYZ</name>
<evidence type="ECO:0000313" key="2">
    <source>
        <dbReference type="EnsemblPlants" id="OBART09G02510.1"/>
    </source>
</evidence>